<feature type="region of interest" description="Disordered" evidence="5">
    <location>
        <begin position="284"/>
        <end position="342"/>
    </location>
</feature>
<comment type="caution">
    <text evidence="7">The sequence shown here is derived from an EMBL/GenBank/DDBJ whole genome shotgun (WGS) entry which is preliminary data.</text>
</comment>
<dbReference type="GO" id="GO:0000981">
    <property type="term" value="F:DNA-binding transcription factor activity, RNA polymerase II-specific"/>
    <property type="evidence" value="ECO:0007669"/>
    <property type="project" value="TreeGrafter"/>
</dbReference>
<evidence type="ECO:0000256" key="5">
    <source>
        <dbReference type="SAM" id="MobiDB-lite"/>
    </source>
</evidence>
<evidence type="ECO:0000313" key="7">
    <source>
        <dbReference type="EMBL" id="KAF9058563.1"/>
    </source>
</evidence>
<evidence type="ECO:0000259" key="6">
    <source>
        <dbReference type="PROSITE" id="PS50157"/>
    </source>
</evidence>
<sequence>MVDLPKLTLTSPHGVPIDEEHSLVDVQGSDAVLGWLQSFPPVTDSGPFQTTLFGGETALPTSPYLGPEDYEDDLTAPATPSPWEDTVFEHYQLPVPFDRGKESGDAHYNHSLNVSGRSEEPNSTLTTEVFDSEVYNGHINTSNGLELTTAHSGLSTVELSVFRSVSHSSNSYFSQSNFPHATPSLFTANTNYSQSFQSPSLETPYQPEFSPLRTEFSATERLSSPTTPWSALSSPSSPPSSAAESPSIYTPSLNFQSAPLFSYLDRFSTSPTLGVDKALSRYPSLEGDGGSSSPSRGPQRIQGPTHAARRRILNKASRSSSASRSARILDYDDCNSPETKPSTLAQSRIAALTRRAYSGFQSNDHNDNRFAAPMLPRGRGRVVSDSYLTVPPTHDDSGTKARMWLIAQDTPTFDEDDPPPKEQVASDAVVNSAIGRRSRKADFSCTFPGCKATFTAKHNLHNHLNSHYRIRNFKCAQCERDFGTAHVLQRHRRVCKGTKRIRIPTPGGN</sequence>
<feature type="compositionally biased region" description="Low complexity" evidence="5">
    <location>
        <begin position="316"/>
        <end position="326"/>
    </location>
</feature>
<protein>
    <recommendedName>
        <fullName evidence="6">C2H2-type domain-containing protein</fullName>
    </recommendedName>
</protein>
<gene>
    <name evidence="7" type="ORF">BDP27DRAFT_1453910</name>
</gene>
<keyword evidence="8" id="KW-1185">Reference proteome</keyword>
<dbReference type="Gene3D" id="3.30.160.60">
    <property type="entry name" value="Classic Zinc Finger"/>
    <property type="match status" value="1"/>
</dbReference>
<dbReference type="EMBL" id="JADNRY010000365">
    <property type="protein sequence ID" value="KAF9058563.1"/>
    <property type="molecule type" value="Genomic_DNA"/>
</dbReference>
<name>A0A9P5TYN8_9AGAR</name>
<accession>A0A9P5TYN8</accession>
<evidence type="ECO:0000256" key="3">
    <source>
        <dbReference type="ARBA" id="ARBA00022833"/>
    </source>
</evidence>
<feature type="domain" description="C2H2-type" evidence="6">
    <location>
        <begin position="473"/>
        <end position="500"/>
    </location>
</feature>
<dbReference type="GO" id="GO:0008270">
    <property type="term" value="F:zinc ion binding"/>
    <property type="evidence" value="ECO:0007669"/>
    <property type="project" value="UniProtKB-KW"/>
</dbReference>
<dbReference type="InterPro" id="IPR036236">
    <property type="entry name" value="Znf_C2H2_sf"/>
</dbReference>
<dbReference type="PANTHER" id="PTHR23235">
    <property type="entry name" value="KRUEPPEL-LIKE TRANSCRIPTION FACTOR"/>
    <property type="match status" value="1"/>
</dbReference>
<dbReference type="Proteomes" id="UP000772434">
    <property type="component" value="Unassembled WGS sequence"/>
</dbReference>
<keyword evidence="3" id="KW-0862">Zinc</keyword>
<reference evidence="7" key="1">
    <citation type="submission" date="2020-11" db="EMBL/GenBank/DDBJ databases">
        <authorList>
            <consortium name="DOE Joint Genome Institute"/>
            <person name="Ahrendt S."/>
            <person name="Riley R."/>
            <person name="Andreopoulos W."/>
            <person name="Labutti K."/>
            <person name="Pangilinan J."/>
            <person name="Ruiz-Duenas F.J."/>
            <person name="Barrasa J.M."/>
            <person name="Sanchez-Garcia M."/>
            <person name="Camarero S."/>
            <person name="Miyauchi S."/>
            <person name="Serrano A."/>
            <person name="Linde D."/>
            <person name="Babiker R."/>
            <person name="Drula E."/>
            <person name="Ayuso-Fernandez I."/>
            <person name="Pacheco R."/>
            <person name="Padilla G."/>
            <person name="Ferreira P."/>
            <person name="Barriuso J."/>
            <person name="Kellner H."/>
            <person name="Castanera R."/>
            <person name="Alfaro M."/>
            <person name="Ramirez L."/>
            <person name="Pisabarro A.G."/>
            <person name="Kuo A."/>
            <person name="Tritt A."/>
            <person name="Lipzen A."/>
            <person name="He G."/>
            <person name="Yan M."/>
            <person name="Ng V."/>
            <person name="Cullen D."/>
            <person name="Martin F."/>
            <person name="Rosso M.-N."/>
            <person name="Henrissat B."/>
            <person name="Hibbett D."/>
            <person name="Martinez A.T."/>
            <person name="Grigoriev I.V."/>
        </authorList>
    </citation>
    <scope>NUCLEOTIDE SEQUENCE</scope>
    <source>
        <strain evidence="7">AH 40177</strain>
    </source>
</reference>
<dbReference type="OrthoDB" id="3437960at2759"/>
<dbReference type="PROSITE" id="PS00028">
    <property type="entry name" value="ZINC_FINGER_C2H2_1"/>
    <property type="match status" value="1"/>
</dbReference>
<dbReference type="PANTHER" id="PTHR23235:SF120">
    <property type="entry name" value="KRUPPEL-LIKE FACTOR 15"/>
    <property type="match status" value="1"/>
</dbReference>
<dbReference type="InterPro" id="IPR013087">
    <property type="entry name" value="Znf_C2H2_type"/>
</dbReference>
<feature type="domain" description="C2H2-type" evidence="6">
    <location>
        <begin position="443"/>
        <end position="472"/>
    </location>
</feature>
<keyword evidence="2 4" id="KW-0863">Zinc-finger</keyword>
<keyword evidence="1" id="KW-0479">Metal-binding</keyword>
<evidence type="ECO:0000256" key="1">
    <source>
        <dbReference type="ARBA" id="ARBA00022723"/>
    </source>
</evidence>
<dbReference type="AlphaFoldDB" id="A0A9P5TYN8"/>
<evidence type="ECO:0000313" key="8">
    <source>
        <dbReference type="Proteomes" id="UP000772434"/>
    </source>
</evidence>
<evidence type="ECO:0000256" key="2">
    <source>
        <dbReference type="ARBA" id="ARBA00022771"/>
    </source>
</evidence>
<dbReference type="PROSITE" id="PS50157">
    <property type="entry name" value="ZINC_FINGER_C2H2_2"/>
    <property type="match status" value="2"/>
</dbReference>
<organism evidence="7 8">
    <name type="scientific">Rhodocollybia butyracea</name>
    <dbReference type="NCBI Taxonomy" id="206335"/>
    <lineage>
        <taxon>Eukaryota</taxon>
        <taxon>Fungi</taxon>
        <taxon>Dikarya</taxon>
        <taxon>Basidiomycota</taxon>
        <taxon>Agaricomycotina</taxon>
        <taxon>Agaricomycetes</taxon>
        <taxon>Agaricomycetidae</taxon>
        <taxon>Agaricales</taxon>
        <taxon>Marasmiineae</taxon>
        <taxon>Omphalotaceae</taxon>
        <taxon>Rhodocollybia</taxon>
    </lineage>
</organism>
<dbReference type="SUPFAM" id="SSF57667">
    <property type="entry name" value="beta-beta-alpha zinc fingers"/>
    <property type="match status" value="1"/>
</dbReference>
<dbReference type="SMART" id="SM00355">
    <property type="entry name" value="ZnF_C2H2"/>
    <property type="match status" value="2"/>
</dbReference>
<feature type="compositionally biased region" description="Low complexity" evidence="5">
    <location>
        <begin position="222"/>
        <end position="247"/>
    </location>
</feature>
<feature type="region of interest" description="Disordered" evidence="5">
    <location>
        <begin position="216"/>
        <end position="247"/>
    </location>
</feature>
<proteinExistence type="predicted"/>
<dbReference type="GO" id="GO:0000978">
    <property type="term" value="F:RNA polymerase II cis-regulatory region sequence-specific DNA binding"/>
    <property type="evidence" value="ECO:0007669"/>
    <property type="project" value="TreeGrafter"/>
</dbReference>
<evidence type="ECO:0000256" key="4">
    <source>
        <dbReference type="PROSITE-ProRule" id="PRU00042"/>
    </source>
</evidence>